<keyword evidence="3" id="KW-1185">Reference proteome</keyword>
<dbReference type="Pfam" id="PF24809">
    <property type="entry name" value="DUF7708"/>
    <property type="match status" value="1"/>
</dbReference>
<proteinExistence type="predicted"/>
<dbReference type="Proteomes" id="UP000799438">
    <property type="component" value="Unassembled WGS sequence"/>
</dbReference>
<reference evidence="2" key="1">
    <citation type="journal article" date="2020" name="Stud. Mycol.">
        <title>101 Dothideomycetes genomes: a test case for predicting lifestyles and emergence of pathogens.</title>
        <authorList>
            <person name="Haridas S."/>
            <person name="Albert R."/>
            <person name="Binder M."/>
            <person name="Bloem J."/>
            <person name="Labutti K."/>
            <person name="Salamov A."/>
            <person name="Andreopoulos B."/>
            <person name="Baker S."/>
            <person name="Barry K."/>
            <person name="Bills G."/>
            <person name="Bluhm B."/>
            <person name="Cannon C."/>
            <person name="Castanera R."/>
            <person name="Culley D."/>
            <person name="Daum C."/>
            <person name="Ezra D."/>
            <person name="Gonzalez J."/>
            <person name="Henrissat B."/>
            <person name="Kuo A."/>
            <person name="Liang C."/>
            <person name="Lipzen A."/>
            <person name="Lutzoni F."/>
            <person name="Magnuson J."/>
            <person name="Mondo S."/>
            <person name="Nolan M."/>
            <person name="Ohm R."/>
            <person name="Pangilinan J."/>
            <person name="Park H.-J."/>
            <person name="Ramirez L."/>
            <person name="Alfaro M."/>
            <person name="Sun H."/>
            <person name="Tritt A."/>
            <person name="Yoshinaga Y."/>
            <person name="Zwiers L.-H."/>
            <person name="Turgeon B."/>
            <person name="Goodwin S."/>
            <person name="Spatafora J."/>
            <person name="Crous P."/>
            <person name="Grigoriev I."/>
        </authorList>
    </citation>
    <scope>NUCLEOTIDE SEQUENCE</scope>
    <source>
        <strain evidence="2">CBS 121167</strain>
    </source>
</reference>
<sequence>MPPQSLPISEVTRAFAIHTEKRLANAEGSRLEEAMVDETKWHQQRKDSFAQYLDETWSEEVAELQSHRQQLDALVRKFQSYLPEDLKDKATNPKSFRAVHKVVEKVGSRWKQKTEVDKFVKARQLLRKVGSTIDSHSNVLKVLPSGNDYAAPFLGAITVFIKASSNYEVISESFAQAMTEINDSVTTVYEEVLAYKDEIQIQHLVIRLYCQIFTFLIKAMEWYTDKWYKRAQRSLNENLYSQYQTILQEIRRLAEMIHKRTVNRKLADLAAAEVTTQEELKFLISLQQHDRNNNMMRQEGYFERLSVAIRNEFKDLIQEKRDVVQENIMHGLELKSKTAMYIAGATITKHLENGVTAWSSLPTSPIPICDEPTDFNDNEALKNSPHLAYTKQEVMLHAASLADYFDDTKVSPFFPSDEAPAFLADPNIVYRLRSHTVSSTSVILHICGVPELAEETQSARIASRYATATRKVGIAVVSYFCTLSRDEVPTGRTAETIELVSLMYALIRQLVELLPEKEAGERRFGDGFGVERFARLDGTLLTWNDALQLLEDLLEVNDEPLLYFVISDLNVLDDVSRHSTTNALRDLILLLQKQAQMERMDRRTIKLLFMTAGESAALNEVFDSADAIRTASSGLAKSLLL</sequence>
<evidence type="ECO:0000259" key="1">
    <source>
        <dbReference type="Pfam" id="PF24809"/>
    </source>
</evidence>
<dbReference type="OrthoDB" id="4840035at2759"/>
<accession>A0A6A6AXU3</accession>
<protein>
    <recommendedName>
        <fullName evidence="1">DUF7708 domain-containing protein</fullName>
    </recommendedName>
</protein>
<dbReference type="AlphaFoldDB" id="A0A6A6AXU3"/>
<gene>
    <name evidence="2" type="ORF">K452DRAFT_362533</name>
</gene>
<name>A0A6A6AXU3_9PEZI</name>
<organism evidence="2 3">
    <name type="scientific">Aplosporella prunicola CBS 121167</name>
    <dbReference type="NCBI Taxonomy" id="1176127"/>
    <lineage>
        <taxon>Eukaryota</taxon>
        <taxon>Fungi</taxon>
        <taxon>Dikarya</taxon>
        <taxon>Ascomycota</taxon>
        <taxon>Pezizomycotina</taxon>
        <taxon>Dothideomycetes</taxon>
        <taxon>Dothideomycetes incertae sedis</taxon>
        <taxon>Botryosphaeriales</taxon>
        <taxon>Aplosporellaceae</taxon>
        <taxon>Aplosporella</taxon>
    </lineage>
</organism>
<feature type="domain" description="DUF7708" evidence="1">
    <location>
        <begin position="125"/>
        <end position="261"/>
    </location>
</feature>
<evidence type="ECO:0000313" key="2">
    <source>
        <dbReference type="EMBL" id="KAF2136426.1"/>
    </source>
</evidence>
<dbReference type="GeneID" id="54304014"/>
<dbReference type="RefSeq" id="XP_033392144.1">
    <property type="nucleotide sequence ID" value="XM_033546508.1"/>
</dbReference>
<dbReference type="InterPro" id="IPR056125">
    <property type="entry name" value="DUF7708"/>
</dbReference>
<dbReference type="EMBL" id="ML995521">
    <property type="protein sequence ID" value="KAF2136426.1"/>
    <property type="molecule type" value="Genomic_DNA"/>
</dbReference>
<evidence type="ECO:0000313" key="3">
    <source>
        <dbReference type="Proteomes" id="UP000799438"/>
    </source>
</evidence>